<protein>
    <recommendedName>
        <fullName evidence="3">DUF1499 domain-containing protein</fullName>
    </recommendedName>
</protein>
<evidence type="ECO:0008006" key="3">
    <source>
        <dbReference type="Google" id="ProtNLM"/>
    </source>
</evidence>
<dbReference type="RefSeq" id="WP_379747830.1">
    <property type="nucleotide sequence ID" value="NZ_JBHTCP010000012.1"/>
</dbReference>
<evidence type="ECO:0000313" key="1">
    <source>
        <dbReference type="EMBL" id="MFC7371351.1"/>
    </source>
</evidence>
<dbReference type="EMBL" id="JBHTCP010000012">
    <property type="protein sequence ID" value="MFC7371351.1"/>
    <property type="molecule type" value="Genomic_DNA"/>
</dbReference>
<gene>
    <name evidence="1" type="ORF">ACFQPF_06665</name>
</gene>
<evidence type="ECO:0000313" key="2">
    <source>
        <dbReference type="Proteomes" id="UP001596549"/>
    </source>
</evidence>
<keyword evidence="2" id="KW-1185">Reference proteome</keyword>
<name>A0ABW2NPB8_9BACL</name>
<proteinExistence type="predicted"/>
<dbReference type="Proteomes" id="UP001596549">
    <property type="component" value="Unassembled WGS sequence"/>
</dbReference>
<sequence length="132" mass="15018">MFRKLQSLMNSQAETDENHANVDLRTHYFKATKEEIIAYMAGVIEEDKNYMALGESAERGEITFDILHPKKAFAVLTAITFQGRHTAVDINITSESGMPFQNAYCERMIMTLYDVLKRKFPLIGTGLAENYS</sequence>
<accession>A0ABW2NPB8</accession>
<organism evidence="1 2">
    <name type="scientific">Fictibacillus iocasae</name>
    <dbReference type="NCBI Taxonomy" id="2715437"/>
    <lineage>
        <taxon>Bacteria</taxon>
        <taxon>Bacillati</taxon>
        <taxon>Bacillota</taxon>
        <taxon>Bacilli</taxon>
        <taxon>Bacillales</taxon>
        <taxon>Fictibacillaceae</taxon>
        <taxon>Fictibacillus</taxon>
    </lineage>
</organism>
<comment type="caution">
    <text evidence="1">The sequence shown here is derived from an EMBL/GenBank/DDBJ whole genome shotgun (WGS) entry which is preliminary data.</text>
</comment>
<reference evidence="2" key="1">
    <citation type="journal article" date="2019" name="Int. J. Syst. Evol. Microbiol.">
        <title>The Global Catalogue of Microorganisms (GCM) 10K type strain sequencing project: providing services to taxonomists for standard genome sequencing and annotation.</title>
        <authorList>
            <consortium name="The Broad Institute Genomics Platform"/>
            <consortium name="The Broad Institute Genome Sequencing Center for Infectious Disease"/>
            <person name="Wu L."/>
            <person name="Ma J."/>
        </authorList>
    </citation>
    <scope>NUCLEOTIDE SEQUENCE [LARGE SCALE GENOMIC DNA]</scope>
    <source>
        <strain evidence="2">NBRC 106396</strain>
    </source>
</reference>